<dbReference type="InterPro" id="IPR011006">
    <property type="entry name" value="CheY-like_superfamily"/>
</dbReference>
<evidence type="ECO:0000256" key="3">
    <source>
        <dbReference type="PROSITE-ProRule" id="PRU00169"/>
    </source>
</evidence>
<name>A0ABZ0RS52_9BACT</name>
<accession>A0ABZ0RS52</accession>
<organism evidence="5 6">
    <name type="scientific">Coraliomargarita algicola</name>
    <dbReference type="NCBI Taxonomy" id="3092156"/>
    <lineage>
        <taxon>Bacteria</taxon>
        <taxon>Pseudomonadati</taxon>
        <taxon>Verrucomicrobiota</taxon>
        <taxon>Opitutia</taxon>
        <taxon>Puniceicoccales</taxon>
        <taxon>Coraliomargaritaceae</taxon>
        <taxon>Coraliomargarita</taxon>
    </lineage>
</organism>
<keyword evidence="2" id="KW-0902">Two-component regulatory system</keyword>
<dbReference type="Pfam" id="PF00072">
    <property type="entry name" value="Response_reg"/>
    <property type="match status" value="1"/>
</dbReference>
<sequence>MRAALGCKTISLPVMPNSFADLFQANKPLTNPSKAALPTHPQADTLNILLVEDNKVNQRVFTQLLAKENYQIDLAENGLEGIKAAHRRPYDVIFMDYMMPEMNGLEAIRTIRKDTAIKSQPYIIALTANAEKKAAEDLIGAGAQIYLAKPVRKADLLGAIEAYRKTRPKPTFRND</sequence>
<dbReference type="RefSeq" id="WP_319834884.1">
    <property type="nucleotide sequence ID" value="NZ_CP138858.1"/>
</dbReference>
<feature type="domain" description="Response regulatory" evidence="4">
    <location>
        <begin position="47"/>
        <end position="164"/>
    </location>
</feature>
<dbReference type="EMBL" id="CP138858">
    <property type="protein sequence ID" value="WPJ98079.1"/>
    <property type="molecule type" value="Genomic_DNA"/>
</dbReference>
<dbReference type="Proteomes" id="UP001324993">
    <property type="component" value="Chromosome"/>
</dbReference>
<feature type="modified residue" description="4-aspartylphosphate" evidence="3">
    <location>
        <position position="96"/>
    </location>
</feature>
<reference evidence="5 6" key="1">
    <citation type="submission" date="2023-11" db="EMBL/GenBank/DDBJ databases">
        <title>Coraliomargarita sp. nov., isolated from marine algae.</title>
        <authorList>
            <person name="Lee J.K."/>
            <person name="Baek J.H."/>
            <person name="Kim J.M."/>
            <person name="Choi D.G."/>
            <person name="Jeon C.O."/>
        </authorList>
    </citation>
    <scope>NUCLEOTIDE SEQUENCE [LARGE SCALE GENOMIC DNA]</scope>
    <source>
        <strain evidence="5 6">J2-16</strain>
    </source>
</reference>
<protein>
    <submittedName>
        <fullName evidence="5">Response regulator</fullName>
    </submittedName>
</protein>
<keyword evidence="1 3" id="KW-0597">Phosphoprotein</keyword>
<dbReference type="Gene3D" id="3.40.50.2300">
    <property type="match status" value="1"/>
</dbReference>
<proteinExistence type="predicted"/>
<dbReference type="SMART" id="SM00448">
    <property type="entry name" value="REC"/>
    <property type="match status" value="1"/>
</dbReference>
<dbReference type="PROSITE" id="PS50110">
    <property type="entry name" value="RESPONSE_REGULATORY"/>
    <property type="match status" value="1"/>
</dbReference>
<evidence type="ECO:0000313" key="5">
    <source>
        <dbReference type="EMBL" id="WPJ98079.1"/>
    </source>
</evidence>
<evidence type="ECO:0000259" key="4">
    <source>
        <dbReference type="PROSITE" id="PS50110"/>
    </source>
</evidence>
<dbReference type="CDD" id="cd17546">
    <property type="entry name" value="REC_hyHK_CKI1_RcsC-like"/>
    <property type="match status" value="1"/>
</dbReference>
<dbReference type="PANTHER" id="PTHR45339">
    <property type="entry name" value="HYBRID SIGNAL TRANSDUCTION HISTIDINE KINASE J"/>
    <property type="match status" value="1"/>
</dbReference>
<dbReference type="InterPro" id="IPR001789">
    <property type="entry name" value="Sig_transdc_resp-reg_receiver"/>
</dbReference>
<gene>
    <name evidence="5" type="ORF">SH580_10245</name>
</gene>
<dbReference type="PANTHER" id="PTHR45339:SF1">
    <property type="entry name" value="HYBRID SIGNAL TRANSDUCTION HISTIDINE KINASE J"/>
    <property type="match status" value="1"/>
</dbReference>
<keyword evidence="6" id="KW-1185">Reference proteome</keyword>
<evidence type="ECO:0000256" key="1">
    <source>
        <dbReference type="ARBA" id="ARBA00022553"/>
    </source>
</evidence>
<evidence type="ECO:0000313" key="6">
    <source>
        <dbReference type="Proteomes" id="UP001324993"/>
    </source>
</evidence>
<dbReference type="SUPFAM" id="SSF52172">
    <property type="entry name" value="CheY-like"/>
    <property type="match status" value="1"/>
</dbReference>
<evidence type="ECO:0000256" key="2">
    <source>
        <dbReference type="ARBA" id="ARBA00023012"/>
    </source>
</evidence>